<accession>A0A835VZR9</accession>
<protein>
    <submittedName>
        <fullName evidence="1">Uncharacterized protein</fullName>
    </submittedName>
</protein>
<dbReference type="OrthoDB" id="551028at2759"/>
<dbReference type="EMBL" id="JAEHOC010000015">
    <property type="protein sequence ID" value="KAG2435297.1"/>
    <property type="molecule type" value="Genomic_DNA"/>
</dbReference>
<sequence length="255" mass="25762">MPEGPAAAAELQQPSNCSGNAYCATPRPPASEHEMPYLDVDNVVQSSGSGGCGSHGAMELVAPSQGEAGAAERAAAGGQLALTRSRTSWALAELAAAPPDAGVVEARRAALAARRVDAERFHFKWVVTGRAAASGPGSHLVCSGSSSARHTQLAVAGAGGYRGSSSGPGHEVVRVGPTTNFVGDAMSTAAVDLVLHLSAAPPRVPVDRAVTVAPEAVPLAATWAALATRRGRNGEPGAAELSELRRAARRLLGRG</sequence>
<reference evidence="1" key="1">
    <citation type="journal article" date="2020" name="bioRxiv">
        <title>Comparative genomics of Chlamydomonas.</title>
        <authorList>
            <person name="Craig R.J."/>
            <person name="Hasan A.R."/>
            <person name="Ness R.W."/>
            <person name="Keightley P.D."/>
        </authorList>
    </citation>
    <scope>NUCLEOTIDE SEQUENCE</scope>
    <source>
        <strain evidence="1">SAG 7.73</strain>
    </source>
</reference>
<dbReference type="AlphaFoldDB" id="A0A835VZR9"/>
<gene>
    <name evidence="1" type="ORF">HXX76_007373</name>
</gene>
<evidence type="ECO:0000313" key="1">
    <source>
        <dbReference type="EMBL" id="KAG2435297.1"/>
    </source>
</evidence>
<keyword evidence="2" id="KW-1185">Reference proteome</keyword>
<evidence type="ECO:0000313" key="2">
    <source>
        <dbReference type="Proteomes" id="UP000650467"/>
    </source>
</evidence>
<comment type="caution">
    <text evidence="1">The sequence shown here is derived from an EMBL/GenBank/DDBJ whole genome shotgun (WGS) entry which is preliminary data.</text>
</comment>
<organism evidence="1 2">
    <name type="scientific">Chlamydomonas incerta</name>
    <dbReference type="NCBI Taxonomy" id="51695"/>
    <lineage>
        <taxon>Eukaryota</taxon>
        <taxon>Viridiplantae</taxon>
        <taxon>Chlorophyta</taxon>
        <taxon>core chlorophytes</taxon>
        <taxon>Chlorophyceae</taxon>
        <taxon>CS clade</taxon>
        <taxon>Chlamydomonadales</taxon>
        <taxon>Chlamydomonadaceae</taxon>
        <taxon>Chlamydomonas</taxon>
    </lineage>
</organism>
<dbReference type="Proteomes" id="UP000650467">
    <property type="component" value="Unassembled WGS sequence"/>
</dbReference>
<proteinExistence type="predicted"/>
<name>A0A835VZR9_CHLIN</name>